<dbReference type="EMBL" id="RHFF01000008">
    <property type="protein sequence ID" value="TGD38834.1"/>
    <property type="molecule type" value="Genomic_DNA"/>
</dbReference>
<dbReference type="EMBL" id="NRHA01000010">
    <property type="protein sequence ID" value="PCC54182.1"/>
    <property type="molecule type" value="Genomic_DNA"/>
</dbReference>
<feature type="transmembrane region" description="Helical" evidence="6">
    <location>
        <begin position="294"/>
        <end position="314"/>
    </location>
</feature>
<feature type="transmembrane region" description="Helical" evidence="6">
    <location>
        <begin position="394"/>
        <end position="416"/>
    </location>
</feature>
<evidence type="ECO:0000256" key="2">
    <source>
        <dbReference type="ARBA" id="ARBA00022475"/>
    </source>
</evidence>
<dbReference type="InterPro" id="IPR003838">
    <property type="entry name" value="ABC3_permease_C"/>
</dbReference>
<feature type="domain" description="ABC3 transporter permease C-terminal" evidence="7">
    <location>
        <begin position="95"/>
        <end position="188"/>
    </location>
</feature>
<dbReference type="Pfam" id="PF02687">
    <property type="entry name" value="FtsX"/>
    <property type="match status" value="1"/>
</dbReference>
<evidence type="ECO:0000256" key="5">
    <source>
        <dbReference type="ARBA" id="ARBA00023136"/>
    </source>
</evidence>
<dbReference type="OrthoDB" id="5118998at2"/>
<gene>
    <name evidence="10" type="ORF">BAUR920_02036</name>
    <name evidence="8" type="ORF">BLSMQ_3815</name>
    <name evidence="9" type="ORF">CIK59_07340</name>
    <name evidence="11" type="ORF">EB834_09770</name>
</gene>
<evidence type="ECO:0000313" key="12">
    <source>
        <dbReference type="Proteomes" id="UP000094793"/>
    </source>
</evidence>
<sequence length="464" mass="48912">MSTALPTATRIVPLVLGRKTLSSSSSLLVMSAFFACATLFLTVAAGAWMFFQVPPSPDPDMAGMDFMYKFLASFATILLVIPASTLASASATLSARRQDERLSTMSLLGARRSSIVTLAVAEPLVPAICGIVLGVLGYLGLAWPVSLIHFMGHPIGYENMLMPAWLVASVVVFLILVCIASALLGLRKVAISPLGVRTKALERKFPVVQVVMAAVVILTLPVVVMLSKSGGLGMGIVLSAGIATFVLGLLVVDLLGGLLIRWFAHLSGNRAQTPERLIAARLVSDEPKRFWRRVSGLAMTAFVAAVGGTGISLMQLGLDAGDEPGAQMQEADRFLLQDIFTGVMLVMGISILLIAVSALINQVADIYDRADTFQDLYAAGMDPETMHKAMVRAVLGPVIWVSLLAGGLGLVLVLPLAGAALVLKPITFLTILASVVLGILIIRSGLQLAKLILVTVATAGRSRD</sequence>
<dbReference type="Proteomes" id="UP000217881">
    <property type="component" value="Unassembled WGS sequence"/>
</dbReference>
<feature type="transmembrane region" description="Helical" evidence="6">
    <location>
        <begin position="422"/>
        <end position="442"/>
    </location>
</feature>
<keyword evidence="3 6" id="KW-0812">Transmembrane</keyword>
<comment type="subcellular location">
    <subcellularLocation>
        <location evidence="1">Cell membrane</location>
        <topology evidence="1">Multi-pass membrane protein</topology>
    </subcellularLocation>
</comment>
<proteinExistence type="predicted"/>
<evidence type="ECO:0000256" key="3">
    <source>
        <dbReference type="ARBA" id="ARBA00022692"/>
    </source>
</evidence>
<dbReference type="Proteomes" id="UP000094793">
    <property type="component" value="Chromosome"/>
</dbReference>
<keyword evidence="2" id="KW-1003">Cell membrane</keyword>
<reference evidence="14" key="5">
    <citation type="submission" date="2017-03" db="EMBL/GenBank/DDBJ databases">
        <authorList>
            <person name="Monnet C."/>
        </authorList>
    </citation>
    <scope>NUCLEOTIDE SEQUENCE [LARGE SCALE GENOMIC DNA]</scope>
    <source>
        <strain evidence="14">CNRZ 920</strain>
    </source>
</reference>
<evidence type="ECO:0000259" key="7">
    <source>
        <dbReference type="Pfam" id="PF02687"/>
    </source>
</evidence>
<dbReference type="EMBL" id="FXZG01000011">
    <property type="protein sequence ID" value="SMX85921.1"/>
    <property type="molecule type" value="Genomic_DNA"/>
</dbReference>
<feature type="transmembrane region" description="Helical" evidence="6">
    <location>
        <begin position="115"/>
        <end position="143"/>
    </location>
</feature>
<accession>A0A2A3ZQA7</accession>
<dbReference type="PATRIC" id="fig|1703.10.peg.3935"/>
<evidence type="ECO:0000256" key="1">
    <source>
        <dbReference type="ARBA" id="ARBA00004651"/>
    </source>
</evidence>
<reference evidence="12" key="2">
    <citation type="submission" date="2016-09" db="EMBL/GenBank/DDBJ databases">
        <title>Complete Genome Sequence of Brevibacterium linens SMQ-1335.</title>
        <authorList>
            <person name="de Melo A.G."/>
            <person name="Labrie S.J."/>
            <person name="Dumaresq J."/>
            <person name="Roberts R.J."/>
            <person name="Tremblay D.M."/>
            <person name="Moineau S."/>
        </authorList>
    </citation>
    <scope>NUCLEOTIDE SEQUENCE [LARGE SCALE GENOMIC DNA]</scope>
    <source>
        <strain evidence="12">SMQ-1335</strain>
    </source>
</reference>
<evidence type="ECO:0000313" key="11">
    <source>
        <dbReference type="EMBL" id="TGD38834.1"/>
    </source>
</evidence>
<accession>A0A1D7W8X9</accession>
<dbReference type="Proteomes" id="UP000297736">
    <property type="component" value="Unassembled WGS sequence"/>
</dbReference>
<reference evidence="10" key="4">
    <citation type="submission" date="2017-03" db="EMBL/GenBank/DDBJ databases">
        <authorList>
            <person name="Afonso C.L."/>
            <person name="Miller P.J."/>
            <person name="Scott M.A."/>
            <person name="Spackman E."/>
            <person name="Goraichik I."/>
            <person name="Dimitrov K.M."/>
            <person name="Suarez D.L."/>
            <person name="Swayne D.E."/>
        </authorList>
    </citation>
    <scope>NUCLEOTIDE SEQUENCE [LARGE SCALE GENOMIC DNA]</scope>
    <source>
        <strain evidence="10">CNRZ 920</strain>
    </source>
</reference>
<evidence type="ECO:0000313" key="10">
    <source>
        <dbReference type="EMBL" id="SMX85921.1"/>
    </source>
</evidence>
<dbReference type="GO" id="GO:0005886">
    <property type="term" value="C:plasma membrane"/>
    <property type="evidence" value="ECO:0007669"/>
    <property type="project" value="UniProtKB-SubCell"/>
</dbReference>
<evidence type="ECO:0000313" key="8">
    <source>
        <dbReference type="EMBL" id="AOP55513.1"/>
    </source>
</evidence>
<dbReference type="RefSeq" id="WP_069601185.1">
    <property type="nucleotide sequence ID" value="NZ_CP017150.1"/>
</dbReference>
<reference evidence="11 15" key="6">
    <citation type="submission" date="2018-10" db="EMBL/GenBank/DDBJ databases">
        <title>Brevibacterium genomes from Austrain hard cheese rinds.</title>
        <authorList>
            <person name="Anast J.M."/>
            <person name="Dzieciol M."/>
            <person name="Schultz D.L."/>
            <person name="Mann E."/>
            <person name="Wagner M."/>
            <person name="Schmitz-Esser S."/>
        </authorList>
    </citation>
    <scope>NUCLEOTIDE SEQUENCE [LARGE SCALE GENOMIC DNA]</scope>
    <source>
        <strain evidence="11 15">L261</strain>
    </source>
</reference>
<reference evidence="8" key="1">
    <citation type="submission" date="2016-09" db="EMBL/GenBank/DDBJ databases">
        <title>Complete Genome Sequence of Brevibacterium aurantiacum SMQ-1335.</title>
        <authorList>
            <person name="de Melo A.G."/>
            <person name="Labrie S.J."/>
            <person name="Dumaresq J."/>
            <person name="Roberts R.J."/>
            <person name="Tremblay D.M."/>
            <person name="Moineau S."/>
        </authorList>
    </citation>
    <scope>NUCLEOTIDE SEQUENCE</scope>
    <source>
        <strain evidence="8">SMQ-1335</strain>
    </source>
</reference>
<dbReference type="EMBL" id="CP017150">
    <property type="protein sequence ID" value="AOP55513.1"/>
    <property type="molecule type" value="Genomic_DNA"/>
</dbReference>
<evidence type="ECO:0000313" key="14">
    <source>
        <dbReference type="Proteomes" id="UP000234289"/>
    </source>
</evidence>
<dbReference type="KEGG" id="blin:BLSMQ_3815"/>
<protein>
    <submittedName>
        <fullName evidence="9">ABC transporter permease</fullName>
    </submittedName>
    <submittedName>
        <fullName evidence="10">FtsX-like permease family protein</fullName>
    </submittedName>
</protein>
<feature type="transmembrane region" description="Helical" evidence="6">
    <location>
        <begin position="232"/>
        <end position="260"/>
    </location>
</feature>
<reference evidence="9 13" key="3">
    <citation type="journal article" date="2017" name="Elife">
        <title>Extensive horizontal gene transfer in cheese-associated bacteria.</title>
        <authorList>
            <person name="Bonham K.S."/>
            <person name="Wolfe B.E."/>
            <person name="Dutton R.J."/>
        </authorList>
    </citation>
    <scope>NUCLEOTIDE SEQUENCE [LARGE SCALE GENOMIC DNA]</scope>
    <source>
        <strain evidence="9 13">738_8</strain>
    </source>
</reference>
<feature type="transmembrane region" description="Helical" evidence="6">
    <location>
        <begin position="71"/>
        <end position="94"/>
    </location>
</feature>
<evidence type="ECO:0000313" key="13">
    <source>
        <dbReference type="Proteomes" id="UP000217881"/>
    </source>
</evidence>
<keyword evidence="4 6" id="KW-1133">Transmembrane helix</keyword>
<feature type="transmembrane region" description="Helical" evidence="6">
    <location>
        <begin position="207"/>
        <end position="226"/>
    </location>
</feature>
<organism evidence="8 12">
    <name type="scientific">Brevibacterium aurantiacum</name>
    <dbReference type="NCBI Taxonomy" id="273384"/>
    <lineage>
        <taxon>Bacteria</taxon>
        <taxon>Bacillati</taxon>
        <taxon>Actinomycetota</taxon>
        <taxon>Actinomycetes</taxon>
        <taxon>Micrococcales</taxon>
        <taxon>Brevibacteriaceae</taxon>
        <taxon>Brevibacterium</taxon>
    </lineage>
</organism>
<dbReference type="AlphaFoldDB" id="A0A1D7W8X9"/>
<keyword evidence="5 6" id="KW-0472">Membrane</keyword>
<dbReference type="eggNOG" id="COG0577">
    <property type="taxonomic scope" value="Bacteria"/>
</dbReference>
<feature type="transmembrane region" description="Helical" evidence="6">
    <location>
        <begin position="27"/>
        <end position="51"/>
    </location>
</feature>
<evidence type="ECO:0000256" key="4">
    <source>
        <dbReference type="ARBA" id="ARBA00022989"/>
    </source>
</evidence>
<dbReference type="Proteomes" id="UP000234289">
    <property type="component" value="Unassembled WGS sequence"/>
</dbReference>
<evidence type="ECO:0000313" key="15">
    <source>
        <dbReference type="Proteomes" id="UP000297736"/>
    </source>
</evidence>
<name>A0A1D7W8X9_BREAU</name>
<feature type="transmembrane region" description="Helical" evidence="6">
    <location>
        <begin position="163"/>
        <end position="186"/>
    </location>
</feature>
<evidence type="ECO:0000313" key="9">
    <source>
        <dbReference type="EMBL" id="PCC54182.1"/>
    </source>
</evidence>
<feature type="transmembrane region" description="Helical" evidence="6">
    <location>
        <begin position="334"/>
        <end position="360"/>
    </location>
</feature>
<accession>A0A2H1JEW4</accession>
<evidence type="ECO:0000256" key="6">
    <source>
        <dbReference type="SAM" id="Phobius"/>
    </source>
</evidence>